<organism evidence="1 2">
    <name type="scientific">Russula earlei</name>
    <dbReference type="NCBI Taxonomy" id="71964"/>
    <lineage>
        <taxon>Eukaryota</taxon>
        <taxon>Fungi</taxon>
        <taxon>Dikarya</taxon>
        <taxon>Basidiomycota</taxon>
        <taxon>Agaricomycotina</taxon>
        <taxon>Agaricomycetes</taxon>
        <taxon>Russulales</taxon>
        <taxon>Russulaceae</taxon>
        <taxon>Russula</taxon>
    </lineage>
</organism>
<reference evidence="1" key="1">
    <citation type="submission" date="2021-03" db="EMBL/GenBank/DDBJ databases">
        <title>Evolutionary priming and transition to the ectomycorrhizal habit in an iconic lineage of mushroom-forming fungi: is preadaptation a requirement?</title>
        <authorList>
            <consortium name="DOE Joint Genome Institute"/>
            <person name="Looney B.P."/>
            <person name="Miyauchi S."/>
            <person name="Morin E."/>
            <person name="Drula E."/>
            <person name="Courty P.E."/>
            <person name="Chicoki N."/>
            <person name="Fauchery L."/>
            <person name="Kohler A."/>
            <person name="Kuo A."/>
            <person name="LaButti K."/>
            <person name="Pangilinan J."/>
            <person name="Lipzen A."/>
            <person name="Riley R."/>
            <person name="Andreopoulos W."/>
            <person name="He G."/>
            <person name="Johnson J."/>
            <person name="Barry K.W."/>
            <person name="Grigoriev I.V."/>
            <person name="Nagy L."/>
            <person name="Hibbett D."/>
            <person name="Henrissat B."/>
            <person name="Matheny P.B."/>
            <person name="Labbe J."/>
            <person name="Martin A.F."/>
        </authorList>
    </citation>
    <scope>NUCLEOTIDE SEQUENCE</scope>
    <source>
        <strain evidence="1">BPL698</strain>
    </source>
</reference>
<keyword evidence="2" id="KW-1185">Reference proteome</keyword>
<protein>
    <submittedName>
        <fullName evidence="1">Uncharacterized protein</fullName>
    </submittedName>
</protein>
<evidence type="ECO:0000313" key="1">
    <source>
        <dbReference type="EMBL" id="KAI9510339.1"/>
    </source>
</evidence>
<proteinExistence type="predicted"/>
<dbReference type="Proteomes" id="UP001207468">
    <property type="component" value="Unassembled WGS sequence"/>
</dbReference>
<evidence type="ECO:0000313" key="2">
    <source>
        <dbReference type="Proteomes" id="UP001207468"/>
    </source>
</evidence>
<comment type="caution">
    <text evidence="1">The sequence shown here is derived from an EMBL/GenBank/DDBJ whole genome shotgun (WGS) entry which is preliminary data.</text>
</comment>
<dbReference type="EMBL" id="JAGFNK010000044">
    <property type="protein sequence ID" value="KAI9510339.1"/>
    <property type="molecule type" value="Genomic_DNA"/>
</dbReference>
<name>A0ACC0UGY9_9AGAM</name>
<gene>
    <name evidence="1" type="ORF">F5148DRAFT_599218</name>
</gene>
<accession>A0ACC0UGY9</accession>
<sequence>MTDLYQCAVYKPTGSDALVNSRRQEIYFIYWNHALYAAVDTYLVDTTWVSRLTWKNDTDAMQTFTHTYTTDFRVTKGDEVNKGYSVAQAFERISVTIEGQTKAFKPTGNSTIAMTLNVLPRSCLVFYQKRYRFKESMSFILDAWNRDWNVSVSEGCDLARKHCEVEIMSDDFATLTAELDGTRTGTMDVKTVHRTQGPNITKRREECPEQCRKQLGEIRVK</sequence>